<dbReference type="InterPro" id="IPR035899">
    <property type="entry name" value="DBL_dom_sf"/>
</dbReference>
<proteinExistence type="predicted"/>
<dbReference type="Proteomes" id="UP000035642">
    <property type="component" value="Unassembled WGS sequence"/>
</dbReference>
<protein>
    <submittedName>
        <fullName evidence="3">DH domain-containing protein</fullName>
    </submittedName>
</protein>
<dbReference type="AlphaFoldDB" id="A0A0K0DQA6"/>
<dbReference type="PROSITE" id="PS50010">
    <property type="entry name" value="DH_2"/>
    <property type="match status" value="1"/>
</dbReference>
<dbReference type="PANTHER" id="PTHR45872">
    <property type="entry name" value="RHO GUANINE NUCLEOTIDE EXCHANGE FACTOR 2, ISOFORM D"/>
    <property type="match status" value="1"/>
</dbReference>
<accession>A0A0K0DQA6</accession>
<reference evidence="3" key="2">
    <citation type="submission" date="2017-02" db="UniProtKB">
        <authorList>
            <consortium name="WormBaseParasite"/>
        </authorList>
    </citation>
    <scope>IDENTIFICATION</scope>
</reference>
<evidence type="ECO:0000313" key="3">
    <source>
        <dbReference type="WBParaSite" id="ACAC_0001394501-mRNA-1"/>
    </source>
</evidence>
<dbReference type="Gene3D" id="1.20.900.10">
    <property type="entry name" value="Dbl homology (DH) domain"/>
    <property type="match status" value="1"/>
</dbReference>
<dbReference type="STRING" id="6313.A0A0K0DQA6"/>
<dbReference type="WBParaSite" id="ACAC_0001394501-mRNA-1">
    <property type="protein sequence ID" value="ACAC_0001394501-mRNA-1"/>
    <property type="gene ID" value="ACAC_0001394501"/>
</dbReference>
<dbReference type="GO" id="GO:0005737">
    <property type="term" value="C:cytoplasm"/>
    <property type="evidence" value="ECO:0007669"/>
    <property type="project" value="TreeGrafter"/>
</dbReference>
<sequence length="92" mass="10640">METEEALPLDQLAGLDVVQHLKSKERNRREVLKELLHTERTHVRNLEVLSGVFHKPTSWSNVVSPDVTQLFFANLDEVIQIRKGMSHQIPMQ</sequence>
<dbReference type="PANTHER" id="PTHR45872:SF2">
    <property type="entry name" value="RHO GUANINE NUCLEOTIDE EXCHANGE FACTOR 2, ISOFORM D"/>
    <property type="match status" value="1"/>
</dbReference>
<dbReference type="SUPFAM" id="SSF48065">
    <property type="entry name" value="DBL homology domain (DH-domain)"/>
    <property type="match status" value="1"/>
</dbReference>
<organism evidence="2 3">
    <name type="scientific">Angiostrongylus cantonensis</name>
    <name type="common">Rat lungworm</name>
    <dbReference type="NCBI Taxonomy" id="6313"/>
    <lineage>
        <taxon>Eukaryota</taxon>
        <taxon>Metazoa</taxon>
        <taxon>Ecdysozoa</taxon>
        <taxon>Nematoda</taxon>
        <taxon>Chromadorea</taxon>
        <taxon>Rhabditida</taxon>
        <taxon>Rhabditina</taxon>
        <taxon>Rhabditomorpha</taxon>
        <taxon>Strongyloidea</taxon>
        <taxon>Metastrongylidae</taxon>
        <taxon>Angiostrongylus</taxon>
    </lineage>
</organism>
<dbReference type="Pfam" id="PF00621">
    <property type="entry name" value="RhoGEF"/>
    <property type="match status" value="1"/>
</dbReference>
<name>A0A0K0DQA6_ANGCA</name>
<reference evidence="2" key="1">
    <citation type="submission" date="2012-09" db="EMBL/GenBank/DDBJ databases">
        <authorList>
            <person name="Martin A.A."/>
        </authorList>
    </citation>
    <scope>NUCLEOTIDE SEQUENCE</scope>
</reference>
<evidence type="ECO:0000313" key="2">
    <source>
        <dbReference type="Proteomes" id="UP000035642"/>
    </source>
</evidence>
<dbReference type="InterPro" id="IPR000219">
    <property type="entry name" value="DH_dom"/>
</dbReference>
<dbReference type="GO" id="GO:0001664">
    <property type="term" value="F:G protein-coupled receptor binding"/>
    <property type="evidence" value="ECO:0007669"/>
    <property type="project" value="TreeGrafter"/>
</dbReference>
<feature type="domain" description="DH" evidence="1">
    <location>
        <begin position="27"/>
        <end position="92"/>
    </location>
</feature>
<dbReference type="GO" id="GO:0005085">
    <property type="term" value="F:guanyl-nucleotide exchange factor activity"/>
    <property type="evidence" value="ECO:0007669"/>
    <property type="project" value="InterPro"/>
</dbReference>
<keyword evidence="2" id="KW-1185">Reference proteome</keyword>
<dbReference type="GO" id="GO:0007186">
    <property type="term" value="P:G protein-coupled receptor signaling pathway"/>
    <property type="evidence" value="ECO:0007669"/>
    <property type="project" value="TreeGrafter"/>
</dbReference>
<evidence type="ECO:0000259" key="1">
    <source>
        <dbReference type="PROSITE" id="PS50010"/>
    </source>
</evidence>